<evidence type="ECO:0000313" key="2">
    <source>
        <dbReference type="Proteomes" id="UP000244677"/>
    </source>
</evidence>
<dbReference type="AlphaFoldDB" id="A0A2S1LPZ8"/>
<reference evidence="1 2" key="1">
    <citation type="submission" date="2017-04" db="EMBL/GenBank/DDBJ databases">
        <title>Complete genome sequence of Flavobacterium kingsejong AJ004.</title>
        <authorList>
            <person name="Lee P.C."/>
        </authorList>
    </citation>
    <scope>NUCLEOTIDE SEQUENCE [LARGE SCALE GENOMIC DNA]</scope>
    <source>
        <strain evidence="1 2">AJ004</strain>
    </source>
</reference>
<dbReference type="InterPro" id="IPR023214">
    <property type="entry name" value="HAD_sf"/>
</dbReference>
<dbReference type="Proteomes" id="UP000244677">
    <property type="component" value="Chromosome"/>
</dbReference>
<dbReference type="EMBL" id="CP020919">
    <property type="protein sequence ID" value="AWG25799.1"/>
    <property type="molecule type" value="Genomic_DNA"/>
</dbReference>
<name>A0A2S1LPZ8_9FLAO</name>
<protein>
    <recommendedName>
        <fullName evidence="3">HAD family hydrolase</fullName>
    </recommendedName>
</protein>
<dbReference type="InterPro" id="IPR036412">
    <property type="entry name" value="HAD-like_sf"/>
</dbReference>
<keyword evidence="2" id="KW-1185">Reference proteome</keyword>
<sequence length="98" mass="11039">MWLTNLLQFFTPEKIITPSERGIWNSNHEVYLEVTQIMGYDPGQCAVIVDSIGGIKNGLEDGFKVYGLTNGFNKSEMENLGAVILEEIKELPQHLKII</sequence>
<organism evidence="1 2">
    <name type="scientific">Flavobacterium kingsejongi</name>
    <dbReference type="NCBI Taxonomy" id="1678728"/>
    <lineage>
        <taxon>Bacteria</taxon>
        <taxon>Pseudomonadati</taxon>
        <taxon>Bacteroidota</taxon>
        <taxon>Flavobacteriia</taxon>
        <taxon>Flavobacteriales</taxon>
        <taxon>Flavobacteriaceae</taxon>
        <taxon>Flavobacterium</taxon>
    </lineage>
</organism>
<dbReference type="SUPFAM" id="SSF56784">
    <property type="entry name" value="HAD-like"/>
    <property type="match status" value="1"/>
</dbReference>
<dbReference type="KEGG" id="fki:FK004_11485"/>
<dbReference type="Gene3D" id="3.40.50.1000">
    <property type="entry name" value="HAD superfamily/HAD-like"/>
    <property type="match status" value="1"/>
</dbReference>
<evidence type="ECO:0000313" key="1">
    <source>
        <dbReference type="EMBL" id="AWG25799.1"/>
    </source>
</evidence>
<proteinExistence type="predicted"/>
<evidence type="ECO:0008006" key="3">
    <source>
        <dbReference type="Google" id="ProtNLM"/>
    </source>
</evidence>
<accession>A0A2S1LPZ8</accession>
<gene>
    <name evidence="1" type="ORF">FK004_11485</name>
</gene>